<feature type="region of interest" description="Disordered" evidence="1">
    <location>
        <begin position="43"/>
        <end position="75"/>
    </location>
</feature>
<reference evidence="3" key="1">
    <citation type="submission" date="2015-12" db="EMBL/GenBank/DDBJ databases">
        <title>De novo transcriptome assembly of four potential Pierce s Disease insect vectors from Arizona vineyards.</title>
        <authorList>
            <person name="Tassone E.E."/>
        </authorList>
    </citation>
    <scope>NUCLEOTIDE SEQUENCE</scope>
</reference>
<feature type="signal peptide" evidence="2">
    <location>
        <begin position="1"/>
        <end position="21"/>
    </location>
</feature>
<organism evidence="3">
    <name type="scientific">Clastoptera arizonana</name>
    <name type="common">Arizona spittle bug</name>
    <dbReference type="NCBI Taxonomy" id="38151"/>
    <lineage>
        <taxon>Eukaryota</taxon>
        <taxon>Metazoa</taxon>
        <taxon>Ecdysozoa</taxon>
        <taxon>Arthropoda</taxon>
        <taxon>Hexapoda</taxon>
        <taxon>Insecta</taxon>
        <taxon>Pterygota</taxon>
        <taxon>Neoptera</taxon>
        <taxon>Paraneoptera</taxon>
        <taxon>Hemiptera</taxon>
        <taxon>Auchenorrhyncha</taxon>
        <taxon>Cercopoidea</taxon>
        <taxon>Clastopteridae</taxon>
        <taxon>Clastoptera</taxon>
    </lineage>
</organism>
<evidence type="ECO:0000256" key="2">
    <source>
        <dbReference type="SAM" id="SignalP"/>
    </source>
</evidence>
<evidence type="ECO:0000313" key="3">
    <source>
        <dbReference type="EMBL" id="JAS05558.1"/>
    </source>
</evidence>
<dbReference type="EMBL" id="GEDC01031740">
    <property type="protein sequence ID" value="JAS05558.1"/>
    <property type="molecule type" value="Transcribed_RNA"/>
</dbReference>
<proteinExistence type="predicted"/>
<name>A0A1B6BW86_9HEMI</name>
<gene>
    <name evidence="3" type="ORF">g.5747</name>
</gene>
<keyword evidence="2" id="KW-0732">Signal</keyword>
<evidence type="ECO:0000256" key="1">
    <source>
        <dbReference type="SAM" id="MobiDB-lite"/>
    </source>
</evidence>
<sequence length="101" mass="11589">MDCKILLVVFSAILLAYSVTAELTEEDFRLLKENDIHLQQMVLKKSSSRKNQTQEATRKPTIPTPTLGPNPRQRDPVLRITGKKVITIEEYEVEGNERRPL</sequence>
<protein>
    <submittedName>
        <fullName evidence="3">Uncharacterized protein</fullName>
    </submittedName>
</protein>
<accession>A0A1B6BW86</accession>
<dbReference type="AlphaFoldDB" id="A0A1B6BW86"/>
<feature type="chain" id="PRO_5008579905" evidence="2">
    <location>
        <begin position="22"/>
        <end position="101"/>
    </location>
</feature>